<dbReference type="RefSeq" id="WP_303907620.1">
    <property type="nucleotide sequence ID" value="NZ_DYXC01000135.1"/>
</dbReference>
<dbReference type="AlphaFoldDB" id="A0A921FR49"/>
<comment type="caution">
    <text evidence="2">The sequence shown here is derived from an EMBL/GenBank/DDBJ whole genome shotgun (WGS) entry which is preliminary data.</text>
</comment>
<dbReference type="Proteomes" id="UP000703315">
    <property type="component" value="Unassembled WGS sequence"/>
</dbReference>
<feature type="region of interest" description="Disordered" evidence="1">
    <location>
        <begin position="167"/>
        <end position="193"/>
    </location>
</feature>
<organism evidence="2 3">
    <name type="scientific">Enteractinococcus helveticum</name>
    <dbReference type="NCBI Taxonomy" id="1837282"/>
    <lineage>
        <taxon>Bacteria</taxon>
        <taxon>Bacillati</taxon>
        <taxon>Actinomycetota</taxon>
        <taxon>Actinomycetes</taxon>
        <taxon>Micrococcales</taxon>
        <taxon>Micrococcaceae</taxon>
    </lineage>
</organism>
<protein>
    <submittedName>
        <fullName evidence="2">Uncharacterized protein</fullName>
    </submittedName>
</protein>
<sequence>MQDHTGTTQDQIQDLSIHDQYELAEQRYLELQELAGEVQSQIHDGDWAAPSVGSEINPRMGSSLGRAPEGATKNNSYYFDVFRTYAPAEDEDLHDIIRQTSDDWADRGWQISIEKIDNRTFLNATTSDHYWFELAENTHNDQLHFRGHSPVYWVTDYMELGRATQQRREAQNEAADEWPVADQSSETRRLFQPGEHRPFPAWEIID</sequence>
<evidence type="ECO:0000256" key="1">
    <source>
        <dbReference type="SAM" id="MobiDB-lite"/>
    </source>
</evidence>
<dbReference type="EMBL" id="DYXC01000135">
    <property type="protein sequence ID" value="HJF15461.1"/>
    <property type="molecule type" value="Genomic_DNA"/>
</dbReference>
<name>A0A921FR49_9MICC</name>
<proteinExistence type="predicted"/>
<reference evidence="2" key="2">
    <citation type="submission" date="2021-09" db="EMBL/GenBank/DDBJ databases">
        <authorList>
            <person name="Gilroy R."/>
        </authorList>
    </citation>
    <scope>NUCLEOTIDE SEQUENCE</scope>
    <source>
        <strain evidence="2">ChiHjej13B12-14962</strain>
    </source>
</reference>
<accession>A0A921FR49</accession>
<evidence type="ECO:0000313" key="2">
    <source>
        <dbReference type="EMBL" id="HJF15461.1"/>
    </source>
</evidence>
<reference evidence="2" key="1">
    <citation type="journal article" date="2021" name="PeerJ">
        <title>Extensive microbial diversity within the chicken gut microbiome revealed by metagenomics and culture.</title>
        <authorList>
            <person name="Gilroy R."/>
            <person name="Ravi A."/>
            <person name="Getino M."/>
            <person name="Pursley I."/>
            <person name="Horton D.L."/>
            <person name="Alikhan N.F."/>
            <person name="Baker D."/>
            <person name="Gharbi K."/>
            <person name="Hall N."/>
            <person name="Watson M."/>
            <person name="Adriaenssens E.M."/>
            <person name="Foster-Nyarko E."/>
            <person name="Jarju S."/>
            <person name="Secka A."/>
            <person name="Antonio M."/>
            <person name="Oren A."/>
            <person name="Chaudhuri R.R."/>
            <person name="La Ragione R."/>
            <person name="Hildebrand F."/>
            <person name="Pallen M.J."/>
        </authorList>
    </citation>
    <scope>NUCLEOTIDE SEQUENCE</scope>
    <source>
        <strain evidence="2">ChiHjej13B12-14962</strain>
    </source>
</reference>
<gene>
    <name evidence="2" type="ORF">K8V32_11790</name>
</gene>
<evidence type="ECO:0000313" key="3">
    <source>
        <dbReference type="Proteomes" id="UP000703315"/>
    </source>
</evidence>